<keyword evidence="3" id="KW-0808">Transferase</keyword>
<evidence type="ECO:0000313" key="4">
    <source>
        <dbReference type="Proteomes" id="UP000309016"/>
    </source>
</evidence>
<dbReference type="PROSITE" id="PS51257">
    <property type="entry name" value="PROKAR_LIPOPROTEIN"/>
    <property type="match status" value="1"/>
</dbReference>
<feature type="domain" description="Peptidase C45 hydrolase" evidence="2">
    <location>
        <begin position="188"/>
        <end position="414"/>
    </location>
</feature>
<dbReference type="NCBIfam" id="NF040521">
    <property type="entry name" value="C45_proenzyme"/>
    <property type="match status" value="1"/>
</dbReference>
<dbReference type="InterPro" id="IPR047803">
    <property type="entry name" value="DCD1A/B-like"/>
</dbReference>
<protein>
    <submittedName>
        <fullName evidence="3">Acyl-CoA--6-aminopenicillanic acid acyl-transferase</fullName>
    </submittedName>
</protein>
<accession>A0A5B7WYG1</accession>
<keyword evidence="1" id="KW-0802">TPR repeat</keyword>
<keyword evidence="4" id="KW-1185">Reference proteome</keyword>
<dbReference type="SMART" id="SM00028">
    <property type="entry name" value="TPR"/>
    <property type="match status" value="1"/>
</dbReference>
<dbReference type="PANTHER" id="PTHR35190">
    <property type="entry name" value="PROTEIN DCD1B"/>
    <property type="match status" value="1"/>
</dbReference>
<dbReference type="EMBL" id="CP040812">
    <property type="protein sequence ID" value="QCY68097.1"/>
    <property type="molecule type" value="Genomic_DNA"/>
</dbReference>
<dbReference type="PROSITE" id="PS50005">
    <property type="entry name" value="TPR"/>
    <property type="match status" value="1"/>
</dbReference>
<dbReference type="AlphaFoldDB" id="A0A5B7WYG1"/>
<name>A0A5B7WYG1_9FLAO</name>
<dbReference type="InterPro" id="IPR047794">
    <property type="entry name" value="C45_proenzyme-like"/>
</dbReference>
<sequence>MRIVQIILLFLVLNSLYSCGVKQSLRDRPDISGLTSIDTLRIKHNDSLYSIGRNKLLKNKYGIWELYVEGDALERGLVNGSLTRELMQKQEKAIMEKIESLVPAGGYQNFLANVVAWFNRNMHKHVPEEYKQEIYGISRFALPEYDSFAPPYVRALYLHGAHDIGHALQDLMLVGCTSFAAWDHKTTDGQLLLGRNFDFNVGDEFAEEKVAAFINPAEGNKFMMYTWGGMIGVVSGMNEKGLTVTINAGRSKIPFQAKTPISLVAREILQYAGTTAEAVAIARKREVFVSEAIMVGSAAENKAILIEVSPRNFGVYEVENTAELICSNHFQSEAYKRDNRNLKAIEESHTAYRFERMTELVAREDKLDPVKAAHILRNTNGLNDSRIGYGNEMAINQLLAHHGVIFKPGEKKMWISANPYQLGAFVGYDLNEAFKKFQQVNMLQSVALEEETIPEDDFVKSRDFKNYSEFRTLSLEIQEAIKEGKSFPQEKLLSLPALNPHYWKAYFLVGEYFYKQGDYKNAIVYFKQALKREVTTLPDEKLLKKRIKKSYRKI</sequence>
<dbReference type="Gene3D" id="1.25.40.10">
    <property type="entry name" value="Tetratricopeptide repeat domain"/>
    <property type="match status" value="1"/>
</dbReference>
<feature type="repeat" description="TPR" evidence="1">
    <location>
        <begin position="503"/>
        <end position="536"/>
    </location>
</feature>
<dbReference type="Gene3D" id="3.60.60.10">
    <property type="entry name" value="Penicillin V Acylase, Chain A"/>
    <property type="match status" value="1"/>
</dbReference>
<reference evidence="3 4" key="1">
    <citation type="submission" date="2019-06" db="EMBL/GenBank/DDBJ databases">
        <title>Complete genome sequence of Antarcticibacterium flavum KCTC 52984T from an Antarctic marine sediment.</title>
        <authorList>
            <person name="Lee Y.M."/>
            <person name="Shin S.C."/>
        </authorList>
    </citation>
    <scope>NUCLEOTIDE SEQUENCE [LARGE SCALE GENOMIC DNA]</scope>
    <source>
        <strain evidence="3 4">KCTC 52984</strain>
    </source>
</reference>
<proteinExistence type="predicted"/>
<dbReference type="InterPro" id="IPR011990">
    <property type="entry name" value="TPR-like_helical_dom_sf"/>
</dbReference>
<evidence type="ECO:0000256" key="1">
    <source>
        <dbReference type="PROSITE-ProRule" id="PRU00339"/>
    </source>
</evidence>
<evidence type="ECO:0000259" key="2">
    <source>
        <dbReference type="Pfam" id="PF03417"/>
    </source>
</evidence>
<gene>
    <name evidence="3" type="ORF">FHG64_01045</name>
</gene>
<dbReference type="InterPro" id="IPR005079">
    <property type="entry name" value="Peptidase_C45_hydrolase"/>
</dbReference>
<dbReference type="PANTHER" id="PTHR35190:SF2">
    <property type="entry name" value="PROTEIN DCD1B"/>
    <property type="match status" value="1"/>
</dbReference>
<dbReference type="KEGG" id="afla:FHG64_01045"/>
<dbReference type="OrthoDB" id="5480874at2"/>
<dbReference type="Pfam" id="PF03417">
    <property type="entry name" value="AAT"/>
    <property type="match status" value="1"/>
</dbReference>
<dbReference type="RefSeq" id="WP_139064673.1">
    <property type="nucleotide sequence ID" value="NZ_CP040812.1"/>
</dbReference>
<dbReference type="SUPFAM" id="SSF48452">
    <property type="entry name" value="TPR-like"/>
    <property type="match status" value="1"/>
</dbReference>
<evidence type="ECO:0000313" key="3">
    <source>
        <dbReference type="EMBL" id="QCY68097.1"/>
    </source>
</evidence>
<dbReference type="InterPro" id="IPR019734">
    <property type="entry name" value="TPR_rpt"/>
</dbReference>
<organism evidence="3 4">
    <name type="scientific">Antarcticibacterium flavum</name>
    <dbReference type="NCBI Taxonomy" id="2058175"/>
    <lineage>
        <taxon>Bacteria</taxon>
        <taxon>Pseudomonadati</taxon>
        <taxon>Bacteroidota</taxon>
        <taxon>Flavobacteriia</taxon>
        <taxon>Flavobacteriales</taxon>
        <taxon>Flavobacteriaceae</taxon>
        <taxon>Antarcticibacterium</taxon>
    </lineage>
</organism>
<dbReference type="Proteomes" id="UP000309016">
    <property type="component" value="Chromosome"/>
</dbReference>
<dbReference type="GO" id="GO:0016740">
    <property type="term" value="F:transferase activity"/>
    <property type="evidence" value="ECO:0007669"/>
    <property type="project" value="UniProtKB-KW"/>
</dbReference>